<protein>
    <recommendedName>
        <fullName evidence="3">Methyltransferase type 11 domain-containing protein</fullName>
    </recommendedName>
</protein>
<sequence>MSGPYQIRHKKIAHLAKGRILDVGYADHPNRFLKGDVTGLDLIKPKELPENYRKLVVGDALIIGNLFKANSFDTLIAAEIIEHLENPAQFLRGARQILKNNGILIISTPNPYHLLTLIANALFIRPEFTAHKTHDPYHINLFPYRNMVTLLEHCDFRVEKVISTGGLILNIASGPIIPFPKAFSQGFIYVVRKA</sequence>
<dbReference type="Gene3D" id="3.40.50.150">
    <property type="entry name" value="Vaccinia Virus protein VP39"/>
    <property type="match status" value="1"/>
</dbReference>
<gene>
    <name evidence="1" type="ORF">A3B54_01525</name>
</gene>
<reference evidence="1 2" key="1">
    <citation type="journal article" date="2016" name="Nat. Commun.">
        <title>Thousands of microbial genomes shed light on interconnected biogeochemical processes in an aquifer system.</title>
        <authorList>
            <person name="Anantharaman K."/>
            <person name="Brown C.T."/>
            <person name="Hug L.A."/>
            <person name="Sharon I."/>
            <person name="Castelle C.J."/>
            <person name="Probst A.J."/>
            <person name="Thomas B.C."/>
            <person name="Singh A."/>
            <person name="Wilkins M.J."/>
            <person name="Karaoz U."/>
            <person name="Brodie E.L."/>
            <person name="Williams K.H."/>
            <person name="Hubbard S.S."/>
            <person name="Banfield J.F."/>
        </authorList>
    </citation>
    <scope>NUCLEOTIDE SEQUENCE [LARGE SCALE GENOMIC DNA]</scope>
</reference>
<comment type="caution">
    <text evidence="1">The sequence shown here is derived from an EMBL/GenBank/DDBJ whole genome shotgun (WGS) entry which is preliminary data.</text>
</comment>
<organism evidence="1 2">
    <name type="scientific">Candidatus Curtissbacteria bacterium RIFCSPLOWO2_01_FULL_42_50</name>
    <dbReference type="NCBI Taxonomy" id="1797730"/>
    <lineage>
        <taxon>Bacteria</taxon>
        <taxon>Candidatus Curtissiibacteriota</taxon>
    </lineage>
</organism>
<evidence type="ECO:0008006" key="3">
    <source>
        <dbReference type="Google" id="ProtNLM"/>
    </source>
</evidence>
<accession>A0A1F5H551</accession>
<dbReference type="Pfam" id="PF13489">
    <property type="entry name" value="Methyltransf_23"/>
    <property type="match status" value="1"/>
</dbReference>
<name>A0A1F5H551_9BACT</name>
<evidence type="ECO:0000313" key="2">
    <source>
        <dbReference type="Proteomes" id="UP000177039"/>
    </source>
</evidence>
<dbReference type="SUPFAM" id="SSF53335">
    <property type="entry name" value="S-adenosyl-L-methionine-dependent methyltransferases"/>
    <property type="match status" value="1"/>
</dbReference>
<proteinExistence type="predicted"/>
<evidence type="ECO:0000313" key="1">
    <source>
        <dbReference type="EMBL" id="OGD99231.1"/>
    </source>
</evidence>
<dbReference type="InterPro" id="IPR029063">
    <property type="entry name" value="SAM-dependent_MTases_sf"/>
</dbReference>
<dbReference type="Proteomes" id="UP000177039">
    <property type="component" value="Unassembled WGS sequence"/>
</dbReference>
<dbReference type="EMBL" id="MFBT01000021">
    <property type="protein sequence ID" value="OGD99231.1"/>
    <property type="molecule type" value="Genomic_DNA"/>
</dbReference>
<dbReference type="AlphaFoldDB" id="A0A1F5H551"/>